<proteinExistence type="predicted"/>
<dbReference type="AlphaFoldDB" id="A0A183DGB9"/>
<dbReference type="WBParaSite" id="GPUH_0000776901-mRNA-1">
    <property type="protein sequence ID" value="GPUH_0000776901-mRNA-1"/>
    <property type="gene ID" value="GPUH_0000776901"/>
</dbReference>
<accession>A0A183DGB9</accession>
<dbReference type="Proteomes" id="UP000271098">
    <property type="component" value="Unassembled WGS sequence"/>
</dbReference>
<keyword evidence="2" id="KW-1185">Reference proteome</keyword>
<protein>
    <submittedName>
        <fullName evidence="3">DUF4242 domain-containing protein</fullName>
    </submittedName>
</protein>
<organism evidence="3">
    <name type="scientific">Gongylonema pulchrum</name>
    <dbReference type="NCBI Taxonomy" id="637853"/>
    <lineage>
        <taxon>Eukaryota</taxon>
        <taxon>Metazoa</taxon>
        <taxon>Ecdysozoa</taxon>
        <taxon>Nematoda</taxon>
        <taxon>Chromadorea</taxon>
        <taxon>Rhabditida</taxon>
        <taxon>Spirurina</taxon>
        <taxon>Spiruromorpha</taxon>
        <taxon>Spiruroidea</taxon>
        <taxon>Gongylonematidae</taxon>
        <taxon>Gongylonema</taxon>
    </lineage>
</organism>
<name>A0A183DGB9_9BILA</name>
<evidence type="ECO:0000313" key="3">
    <source>
        <dbReference type="WBParaSite" id="GPUH_0000776901-mRNA-1"/>
    </source>
</evidence>
<evidence type="ECO:0000313" key="1">
    <source>
        <dbReference type="EMBL" id="VDK59554.1"/>
    </source>
</evidence>
<sequence>MESSRMKLQTSVDGTTPDEMKELVSGITTKNVEQWCYCMYPSVAVIYDEPFAYKFY</sequence>
<gene>
    <name evidence="1" type="ORF">GPUH_LOCUS7760</name>
</gene>
<reference evidence="1 2" key="2">
    <citation type="submission" date="2018-11" db="EMBL/GenBank/DDBJ databases">
        <authorList>
            <consortium name="Pathogen Informatics"/>
        </authorList>
    </citation>
    <scope>NUCLEOTIDE SEQUENCE [LARGE SCALE GENOMIC DNA]</scope>
</reference>
<dbReference type="EMBL" id="UYRT01020883">
    <property type="protein sequence ID" value="VDK59554.1"/>
    <property type="molecule type" value="Genomic_DNA"/>
</dbReference>
<reference evidence="3" key="1">
    <citation type="submission" date="2016-06" db="UniProtKB">
        <authorList>
            <consortium name="WormBaseParasite"/>
        </authorList>
    </citation>
    <scope>IDENTIFICATION</scope>
</reference>
<evidence type="ECO:0000313" key="2">
    <source>
        <dbReference type="Proteomes" id="UP000271098"/>
    </source>
</evidence>